<evidence type="ECO:0000313" key="14">
    <source>
        <dbReference type="EMBL" id="KGT76269.1"/>
    </source>
</evidence>
<dbReference type="SFLD" id="SFLDG01386">
    <property type="entry name" value="main_SPASM_domain-containing"/>
    <property type="match status" value="1"/>
</dbReference>
<comment type="function">
    <text evidence="12">Catalyzes the cyclization of GTP to (8S)-3',8-cyclo-7,8-dihydroguanosine 5'-triphosphate.</text>
</comment>
<dbReference type="GO" id="GO:0006777">
    <property type="term" value="P:Mo-molybdopterin cofactor biosynthetic process"/>
    <property type="evidence" value="ECO:0007669"/>
    <property type="project" value="UniProtKB-UniRule"/>
</dbReference>
<dbReference type="GO" id="GO:0046872">
    <property type="term" value="F:metal ion binding"/>
    <property type="evidence" value="ECO:0007669"/>
    <property type="project" value="UniProtKB-KW"/>
</dbReference>
<dbReference type="Pfam" id="PF04055">
    <property type="entry name" value="Radical_SAM"/>
    <property type="match status" value="1"/>
</dbReference>
<keyword evidence="9 12" id="KW-0501">Molybdenum cofactor biosynthesis</keyword>
<feature type="binding site" evidence="12">
    <location>
        <position position="45"/>
    </location>
    <ligand>
        <name>[4Fe-4S] cluster</name>
        <dbReference type="ChEBI" id="CHEBI:49883"/>
        <label>1</label>
        <note>4Fe-4S-S-AdoMet</note>
    </ligand>
</feature>
<feature type="binding site" evidence="12">
    <location>
        <position position="211"/>
    </location>
    <ligand>
        <name>S-adenosyl-L-methionine</name>
        <dbReference type="ChEBI" id="CHEBI:59789"/>
    </ligand>
</feature>
<keyword evidence="3 12" id="KW-0949">S-adenosyl-L-methionine</keyword>
<feature type="binding site" evidence="12">
    <location>
        <position position="47"/>
    </location>
    <ligand>
        <name>S-adenosyl-L-methionine</name>
        <dbReference type="ChEBI" id="CHEBI:59789"/>
    </ligand>
</feature>
<dbReference type="NCBIfam" id="TIGR02666">
    <property type="entry name" value="moaA"/>
    <property type="match status" value="1"/>
</dbReference>
<dbReference type="EC" id="4.1.99.22" evidence="1 12"/>
<feature type="binding site" evidence="12">
    <location>
        <position position="83"/>
    </location>
    <ligand>
        <name>GTP</name>
        <dbReference type="ChEBI" id="CHEBI:37565"/>
    </ligand>
</feature>
<dbReference type="HAMAP" id="MF_01225_B">
    <property type="entry name" value="MoaA_B"/>
    <property type="match status" value="1"/>
</dbReference>
<dbReference type="InterPro" id="IPR058240">
    <property type="entry name" value="rSAM_sf"/>
</dbReference>
<feature type="binding site" evidence="12">
    <location>
        <position position="41"/>
    </location>
    <ligand>
        <name>[4Fe-4S] cluster</name>
        <dbReference type="ChEBI" id="CHEBI:49883"/>
        <label>1</label>
        <note>4Fe-4S-S-AdoMet</note>
    </ligand>
</feature>
<reference evidence="14 15" key="1">
    <citation type="submission" date="2014-09" db="EMBL/GenBank/DDBJ databases">
        <title>Draft genome of Bradyrhizobium japonicum Is-34.</title>
        <authorList>
            <person name="Tsurumaru H."/>
            <person name="Yamakawa T."/>
            <person name="Hashimoto S."/>
            <person name="Okizaki K."/>
            <person name="Kanesaki Y."/>
            <person name="Yoshikawa H."/>
            <person name="Yajima S."/>
        </authorList>
    </citation>
    <scope>NUCLEOTIDE SEQUENCE [LARGE SCALE GENOMIC DNA]</scope>
    <source>
        <strain evidence="14 15">Is-34</strain>
    </source>
</reference>
<dbReference type="SMART" id="SM00729">
    <property type="entry name" value="Elp3"/>
    <property type="match status" value="1"/>
</dbReference>
<dbReference type="PROSITE" id="PS01305">
    <property type="entry name" value="MOAA_NIFB_PQQE"/>
    <property type="match status" value="1"/>
</dbReference>
<feature type="binding site" evidence="12">
    <location>
        <position position="87"/>
    </location>
    <ligand>
        <name>S-adenosyl-L-methionine</name>
        <dbReference type="ChEBI" id="CHEBI:59789"/>
    </ligand>
</feature>
<dbReference type="Gene3D" id="3.20.20.70">
    <property type="entry name" value="Aldolase class I"/>
    <property type="match status" value="1"/>
</dbReference>
<evidence type="ECO:0000256" key="4">
    <source>
        <dbReference type="ARBA" id="ARBA00022723"/>
    </source>
</evidence>
<evidence type="ECO:0000256" key="11">
    <source>
        <dbReference type="ARBA" id="ARBA00048697"/>
    </source>
</evidence>
<evidence type="ECO:0000256" key="12">
    <source>
        <dbReference type="HAMAP-Rule" id="MF_01225"/>
    </source>
</evidence>
<comment type="cofactor">
    <cofactor evidence="12">
        <name>[4Fe-4S] cluster</name>
        <dbReference type="ChEBI" id="CHEBI:49883"/>
    </cofactor>
    <text evidence="12">Binds 2 [4Fe-4S] clusters. Binds 1 [4Fe-4S] cluster coordinated with 3 cysteines and an exchangeable S-adenosyl-L-methionine and 1 [4Fe-4S] cluster coordinated with 3 cysteines and the GTP-derived substrate.</text>
</comment>
<dbReference type="GO" id="GO:0005525">
    <property type="term" value="F:GTP binding"/>
    <property type="evidence" value="ECO:0007669"/>
    <property type="project" value="UniProtKB-UniRule"/>
</dbReference>
<keyword evidence="4 12" id="KW-0479">Metal-binding</keyword>
<evidence type="ECO:0000256" key="7">
    <source>
        <dbReference type="ARBA" id="ARBA00023014"/>
    </source>
</evidence>
<evidence type="ECO:0000256" key="1">
    <source>
        <dbReference type="ARBA" id="ARBA00012167"/>
    </source>
</evidence>
<feature type="binding site" evidence="12">
    <location>
        <position position="277"/>
    </location>
    <ligand>
        <name>[4Fe-4S] cluster</name>
        <dbReference type="ChEBI" id="CHEBI:49883"/>
        <label>2</label>
        <note>4Fe-4S-substrate</note>
    </ligand>
</feature>
<dbReference type="InterPro" id="IPR000385">
    <property type="entry name" value="MoaA_NifB_PqqE_Fe-S-bd_CS"/>
</dbReference>
<evidence type="ECO:0000256" key="2">
    <source>
        <dbReference type="ARBA" id="ARBA00022485"/>
    </source>
</evidence>
<evidence type="ECO:0000256" key="9">
    <source>
        <dbReference type="ARBA" id="ARBA00023150"/>
    </source>
</evidence>
<evidence type="ECO:0000259" key="13">
    <source>
        <dbReference type="PROSITE" id="PS51918"/>
    </source>
</evidence>
<comment type="pathway">
    <text evidence="12">Cofactor biosynthesis; molybdopterin biosynthesis.</text>
</comment>
<feature type="binding site" evidence="12">
    <location>
        <position position="291"/>
    </location>
    <ligand>
        <name>[4Fe-4S] cluster</name>
        <dbReference type="ChEBI" id="CHEBI:49883"/>
        <label>2</label>
        <note>4Fe-4S-substrate</note>
    </ligand>
</feature>
<dbReference type="InterPro" id="IPR013483">
    <property type="entry name" value="MoaA"/>
</dbReference>
<evidence type="ECO:0000256" key="3">
    <source>
        <dbReference type="ARBA" id="ARBA00022691"/>
    </source>
</evidence>
<keyword evidence="6 12" id="KW-0408">Iron</keyword>
<dbReference type="SFLD" id="SFLDG01067">
    <property type="entry name" value="SPASM/twitch_domain_containing"/>
    <property type="match status" value="1"/>
</dbReference>
<evidence type="ECO:0000256" key="10">
    <source>
        <dbReference type="ARBA" id="ARBA00023239"/>
    </source>
</evidence>
<dbReference type="Proteomes" id="UP000030377">
    <property type="component" value="Unassembled WGS sequence"/>
</dbReference>
<dbReference type="STRING" id="375.BKD09_RS31775"/>
<feature type="binding site" evidence="12">
    <location>
        <position position="117"/>
    </location>
    <ligand>
        <name>GTP</name>
        <dbReference type="ChEBI" id="CHEBI:37565"/>
    </ligand>
</feature>
<feature type="binding site" evidence="12">
    <location>
        <position position="274"/>
    </location>
    <ligand>
        <name>[4Fe-4S] cluster</name>
        <dbReference type="ChEBI" id="CHEBI:49883"/>
        <label>2</label>
        <note>4Fe-4S-substrate</note>
    </ligand>
</feature>
<comment type="caution">
    <text evidence="14">The sequence shown here is derived from an EMBL/GenBank/DDBJ whole genome shotgun (WGS) entry which is preliminary data.</text>
</comment>
<comment type="subunit">
    <text evidence="12">Monomer and homodimer.</text>
</comment>
<dbReference type="GO" id="GO:0051539">
    <property type="term" value="F:4 iron, 4 sulfur cluster binding"/>
    <property type="evidence" value="ECO:0007669"/>
    <property type="project" value="UniProtKB-UniRule"/>
</dbReference>
<dbReference type="GO" id="GO:0061798">
    <property type="term" value="F:GTP 3',8'-cyclase activity"/>
    <property type="evidence" value="ECO:0007669"/>
    <property type="project" value="UniProtKB-UniRule"/>
</dbReference>
<dbReference type="InterPro" id="IPR007197">
    <property type="entry name" value="rSAM"/>
</dbReference>
<evidence type="ECO:0000256" key="5">
    <source>
        <dbReference type="ARBA" id="ARBA00022741"/>
    </source>
</evidence>
<dbReference type="UniPathway" id="UPA00344"/>
<dbReference type="GO" id="GO:0061799">
    <property type="term" value="F:cyclic pyranopterin monophosphate synthase activity"/>
    <property type="evidence" value="ECO:0007669"/>
    <property type="project" value="TreeGrafter"/>
</dbReference>
<evidence type="ECO:0000313" key="15">
    <source>
        <dbReference type="Proteomes" id="UP000030377"/>
    </source>
</evidence>
<dbReference type="InterPro" id="IPR006638">
    <property type="entry name" value="Elp3/MiaA/NifB-like_rSAM"/>
</dbReference>
<keyword evidence="7 12" id="KW-0411">Iron-sulfur</keyword>
<dbReference type="CDD" id="cd21117">
    <property type="entry name" value="Twitch_MoaA"/>
    <property type="match status" value="1"/>
</dbReference>
<feature type="binding site" evidence="12">
    <location>
        <position position="177"/>
    </location>
    <ligand>
        <name>GTP</name>
        <dbReference type="ChEBI" id="CHEBI:37565"/>
    </ligand>
</feature>
<dbReference type="InterPro" id="IPR013785">
    <property type="entry name" value="Aldolase_TIM"/>
</dbReference>
<feature type="domain" description="Radical SAM core" evidence="13">
    <location>
        <begin position="25"/>
        <end position="250"/>
    </location>
</feature>
<feature type="binding site" evidence="12">
    <location>
        <begin position="279"/>
        <end position="281"/>
    </location>
    <ligand>
        <name>GTP</name>
        <dbReference type="ChEBI" id="CHEBI:37565"/>
    </ligand>
</feature>
<organism evidence="14 15">
    <name type="scientific">Bradyrhizobium japonicum</name>
    <dbReference type="NCBI Taxonomy" id="375"/>
    <lineage>
        <taxon>Bacteria</taxon>
        <taxon>Pseudomonadati</taxon>
        <taxon>Pseudomonadota</taxon>
        <taxon>Alphaproteobacteria</taxon>
        <taxon>Hyphomicrobiales</taxon>
        <taxon>Nitrobacteraceae</taxon>
        <taxon>Bradyrhizobium</taxon>
    </lineage>
</organism>
<dbReference type="SUPFAM" id="SSF102114">
    <property type="entry name" value="Radical SAM enzymes"/>
    <property type="match status" value="1"/>
</dbReference>
<dbReference type="GO" id="GO:1904047">
    <property type="term" value="F:S-adenosyl-L-methionine binding"/>
    <property type="evidence" value="ECO:0007669"/>
    <property type="project" value="UniProtKB-UniRule"/>
</dbReference>
<dbReference type="AlphaFoldDB" id="A0A0A3XSJ9"/>
<gene>
    <name evidence="12" type="primary">moaA</name>
    <name evidence="14" type="ORF">MA20_26040</name>
</gene>
<dbReference type="InterPro" id="IPR040064">
    <property type="entry name" value="MoaA-like"/>
</dbReference>
<dbReference type="eggNOG" id="COG2896">
    <property type="taxonomic scope" value="Bacteria"/>
</dbReference>
<dbReference type="CDD" id="cd01335">
    <property type="entry name" value="Radical_SAM"/>
    <property type="match status" value="1"/>
</dbReference>
<evidence type="ECO:0000256" key="6">
    <source>
        <dbReference type="ARBA" id="ARBA00023004"/>
    </source>
</evidence>
<dbReference type="InterPro" id="IPR010505">
    <property type="entry name" value="MoaA_twitch"/>
</dbReference>
<feature type="binding site" evidence="12">
    <location>
        <position position="141"/>
    </location>
    <ligand>
        <name>S-adenosyl-L-methionine</name>
        <dbReference type="ChEBI" id="CHEBI:59789"/>
    </ligand>
</feature>
<keyword evidence="5 12" id="KW-0547">Nucleotide-binding</keyword>
<dbReference type="InterPro" id="IPR050105">
    <property type="entry name" value="MoCo_biosynth_MoaA/MoaC"/>
</dbReference>
<dbReference type="SFLD" id="SFLDG01383">
    <property type="entry name" value="cyclic_pyranopterin_phosphate"/>
    <property type="match status" value="1"/>
</dbReference>
<evidence type="ECO:0000256" key="8">
    <source>
        <dbReference type="ARBA" id="ARBA00023134"/>
    </source>
</evidence>
<feature type="binding site" evidence="12">
    <location>
        <position position="48"/>
    </location>
    <ligand>
        <name>[4Fe-4S] cluster</name>
        <dbReference type="ChEBI" id="CHEBI:49883"/>
        <label>1</label>
        <note>4Fe-4S-S-AdoMet</note>
    </ligand>
</feature>
<dbReference type="PANTHER" id="PTHR22960">
    <property type="entry name" value="MOLYBDOPTERIN COFACTOR SYNTHESIS PROTEIN A"/>
    <property type="match status" value="1"/>
</dbReference>
<proteinExistence type="inferred from homology"/>
<keyword evidence="10 12" id="KW-0456">Lyase</keyword>
<dbReference type="PANTHER" id="PTHR22960:SF0">
    <property type="entry name" value="MOLYBDENUM COFACTOR BIOSYNTHESIS PROTEIN 1"/>
    <property type="match status" value="1"/>
</dbReference>
<dbReference type="RefSeq" id="WP_028159405.1">
    <property type="nucleotide sequence ID" value="NZ_JANUDC010000001.1"/>
</dbReference>
<dbReference type="EMBL" id="JRPN01000020">
    <property type="protein sequence ID" value="KGT76269.1"/>
    <property type="molecule type" value="Genomic_DNA"/>
</dbReference>
<dbReference type="PROSITE" id="PS51918">
    <property type="entry name" value="RADICAL_SAM"/>
    <property type="match status" value="1"/>
</dbReference>
<feature type="binding site" evidence="12">
    <location>
        <position position="34"/>
    </location>
    <ligand>
        <name>GTP</name>
        <dbReference type="ChEBI" id="CHEBI:37565"/>
    </ligand>
</feature>
<keyword evidence="8 12" id="KW-0342">GTP-binding</keyword>
<comment type="similarity">
    <text evidence="12">Belongs to the radical SAM superfamily. MoaA family.</text>
</comment>
<dbReference type="SFLD" id="SFLDS00029">
    <property type="entry name" value="Radical_SAM"/>
    <property type="match status" value="1"/>
</dbReference>
<keyword evidence="2 12" id="KW-0004">4Fe-4S</keyword>
<name>A0A0A3XSJ9_BRAJP</name>
<sequence>MNGLSASPLAAASPRDALSSAMTDPFGRTISYLRVSVTDRCDLRCFYCMSEDMTFLPKADLLTLEELDRLCTAFIAKGVKKLRLTGGEPLVRRNVMTLVRSLSRHLSSGALSELTLTTNGTQLAKHARELADCGVRRINVSLDTLDPKKFREITRWGEIDKVLEGIEAARAAGLGVKINAVALKNLNEDELPDLMRWAHGKGMGLTLIEVMPMGEIGSGRIDQYLPLSLVRARLAQQFTLTDLAESTGGPARYVSVAETGGKLGFITPMTHNFCESCNRVRITCTGTLHTCLGHEDASDLRKPLRASDDDMLLADAIDRAIGLKPKGHDFIIDRRHDRPSVSRHMSVTGG</sequence>
<comment type="catalytic activity">
    <reaction evidence="11 12">
        <text>GTP + AH2 + S-adenosyl-L-methionine = (8S)-3',8-cyclo-7,8-dihydroguanosine 5'-triphosphate + 5'-deoxyadenosine + L-methionine + A + H(+)</text>
        <dbReference type="Rhea" id="RHEA:49576"/>
        <dbReference type="ChEBI" id="CHEBI:13193"/>
        <dbReference type="ChEBI" id="CHEBI:15378"/>
        <dbReference type="ChEBI" id="CHEBI:17319"/>
        <dbReference type="ChEBI" id="CHEBI:17499"/>
        <dbReference type="ChEBI" id="CHEBI:37565"/>
        <dbReference type="ChEBI" id="CHEBI:57844"/>
        <dbReference type="ChEBI" id="CHEBI:59789"/>
        <dbReference type="ChEBI" id="CHEBI:131766"/>
        <dbReference type="EC" id="4.1.99.22"/>
    </reaction>
</comment>
<dbReference type="Pfam" id="PF06463">
    <property type="entry name" value="Mob_synth_C"/>
    <property type="match status" value="1"/>
</dbReference>
<protein>
    <recommendedName>
        <fullName evidence="1 12">GTP 3',8-cyclase</fullName>
        <ecNumber evidence="1 12">4.1.99.22</ecNumber>
    </recommendedName>
    <alternativeName>
        <fullName evidence="12">Molybdenum cofactor biosynthesis protein A</fullName>
    </alternativeName>
</protein>
<accession>A0A0A3XSJ9</accession>